<dbReference type="PANTHER" id="PTHR36848:SF2">
    <property type="entry name" value="SECRETED PROTEIN"/>
    <property type="match status" value="1"/>
</dbReference>
<dbReference type="Proteomes" id="UP000480122">
    <property type="component" value="Unassembled WGS sequence"/>
</dbReference>
<feature type="region of interest" description="Disordered" evidence="2">
    <location>
        <begin position="37"/>
        <end position="58"/>
    </location>
</feature>
<keyword evidence="3" id="KW-0732">Signal</keyword>
<evidence type="ECO:0000256" key="1">
    <source>
        <dbReference type="ARBA" id="ARBA00022801"/>
    </source>
</evidence>
<dbReference type="GO" id="GO:0004553">
    <property type="term" value="F:hydrolase activity, hydrolyzing O-glycosyl compounds"/>
    <property type="evidence" value="ECO:0007669"/>
    <property type="project" value="UniProtKB-ARBA"/>
</dbReference>
<dbReference type="RefSeq" id="WP_155843109.1">
    <property type="nucleotide sequence ID" value="NZ_BAAAIA010000008.1"/>
</dbReference>
<evidence type="ECO:0000256" key="3">
    <source>
        <dbReference type="SAM" id="SignalP"/>
    </source>
</evidence>
<protein>
    <recommendedName>
        <fullName evidence="4">Beta-mannosidase-like galactose-binding domain-containing protein</fullName>
    </recommendedName>
</protein>
<dbReference type="SUPFAM" id="SSF49785">
    <property type="entry name" value="Galactose-binding domain-like"/>
    <property type="match status" value="1"/>
</dbReference>
<dbReference type="OrthoDB" id="9761519at2"/>
<dbReference type="InterPro" id="IPR008979">
    <property type="entry name" value="Galactose-bd-like_sf"/>
</dbReference>
<gene>
    <name evidence="5" type="ORF">GLX25_14155</name>
</gene>
<dbReference type="InterPro" id="IPR054593">
    <property type="entry name" value="Beta-mannosidase-like_N2"/>
</dbReference>
<sequence length="1136" mass="119270">MPHAPRAFRRRPAALATAAVFALSLSLIPALTAPATASPGDAGGSATPPAPLLTPATFADPPTAVRPMYRYWMPLAYTEDEVLREELRDMAAAGAGGVEIAPFVVPGAGNQTNAFLAEYGWGTPAWAHKIEVITDEAAKLGLSVDQSLGPQYPPTVPSLNSFNQPEVEQQLVFGREFHEPGDSRSGALPAPTTTIPSVSTQLCGPATAGDQLLRVRTVGGFATGDVITVGAGATAEQVTVSSIGDRLAECADLGVSELSSAHAIDETVRNVAHTTRLRTLVAQCADACATGGAGSVLLDPGSVVDVTDDVVDGELAYAFAAGNGNPWVLIDFVQAPSALIAQRGGYTPTQPNYVVDHLSRGGVEIQADFWDEHILTDAVRANLARIGRGAVFEDSLELGTAQKWTWDFLDEFEERRGYDPTLVLPALAGAGIQGTGAPAFEFAEIGEQVREDYRQTMSDLFVDEYVTPMQEWAAGHGLDFRVQPYGIPISSAAAAAAAGIAEGESLNFGSPNALGAEQDYRVLSGGAHLSGKDLVSTECCAVFQGGYRSSAAGPNVGGQFGEGGDGTQVGGRYSQGLLDSINKAYAGGVNQVVWHGYAYRDAPKGVGTSGRDGGTWPGYQPWDIFGVISVNDVFGQRQASWADYAEINDSLARTQLVLRQGRATVDLGVYYEDLGLIGSSVSDQQPRQHMLGTDSATSSAGYTYEYVAPDLLEDPTLEADGDGGLFGDRSDFEAIVLNDQATIGLGSAERLLTLAEQGLRIFVVGDQPTATTGAEPEADRLADVVAALLAEPTVVEVADEASLPDALDAAGIRPTATPEHATSALGLVRREARGITYDFAYNRSGEEIVENLTLAGNGRPFLLDTWTGAISPIAEYSAGDGIVTVPVRIAPYDKVIVALSTTGAISGKGGDPVQAPALHAVRSDGDVSATGAGKRLVLRASQNGEFETELSDGTRRVTVVEGLTDAVRLDDWNLLAQTWGPGANAYTTAKVDQAAFDLTTDGDGRLASWRSITAPVDLSRASGIGTYTTTFDLPSAWTEPDGAYLDLGDVLDTAQVTVNGVQVTVNQSDRSRIDLGTALQAGENTLTVQVATTMFNAVRATGDSNYQLVDWQHAGLRGPIVLTPYRDVVLPKKAGR</sequence>
<evidence type="ECO:0000313" key="6">
    <source>
        <dbReference type="Proteomes" id="UP000480122"/>
    </source>
</evidence>
<feature type="signal peptide" evidence="3">
    <location>
        <begin position="1"/>
        <end position="37"/>
    </location>
</feature>
<dbReference type="Gene3D" id="2.60.120.260">
    <property type="entry name" value="Galactose-binding domain-like"/>
    <property type="match status" value="1"/>
</dbReference>
<evidence type="ECO:0000313" key="5">
    <source>
        <dbReference type="EMBL" id="MUN08257.1"/>
    </source>
</evidence>
<evidence type="ECO:0000259" key="4">
    <source>
        <dbReference type="Pfam" id="PF22666"/>
    </source>
</evidence>
<dbReference type="NCBIfam" id="NF045579">
    <property type="entry name" value="rhamnoside_JR"/>
    <property type="match status" value="1"/>
</dbReference>
<dbReference type="EMBL" id="WODA01000025">
    <property type="protein sequence ID" value="MUN08257.1"/>
    <property type="molecule type" value="Genomic_DNA"/>
</dbReference>
<dbReference type="Pfam" id="PF17132">
    <property type="entry name" value="Glyco_hydro_106"/>
    <property type="match status" value="2"/>
</dbReference>
<dbReference type="AlphaFoldDB" id="A0A7C9LZK2"/>
<name>A0A7C9LZK2_9MICO</name>
<keyword evidence="6" id="KW-1185">Reference proteome</keyword>
<organism evidence="5 6">
    <name type="scientific">Agromyces luteolus</name>
    <dbReference type="NCBI Taxonomy" id="88373"/>
    <lineage>
        <taxon>Bacteria</taxon>
        <taxon>Bacillati</taxon>
        <taxon>Actinomycetota</taxon>
        <taxon>Actinomycetes</taxon>
        <taxon>Micrococcales</taxon>
        <taxon>Microbacteriaceae</taxon>
        <taxon>Agromyces</taxon>
    </lineage>
</organism>
<proteinExistence type="predicted"/>
<comment type="caution">
    <text evidence="5">The sequence shown here is derived from an EMBL/GenBank/DDBJ whole genome shotgun (WGS) entry which is preliminary data.</text>
</comment>
<dbReference type="PANTHER" id="PTHR36848">
    <property type="entry name" value="DNA-BINDING PROTEIN (PUTATIVE SECRETED PROTEIN)-RELATED"/>
    <property type="match status" value="1"/>
</dbReference>
<dbReference type="InterPro" id="IPR053161">
    <property type="entry name" value="Ulvan_degrading_GH"/>
</dbReference>
<keyword evidence="1" id="KW-0378">Hydrolase</keyword>
<accession>A0A7C9LZK2</accession>
<feature type="domain" description="Beta-mannosidase-like galactose-binding" evidence="4">
    <location>
        <begin position="1026"/>
        <end position="1104"/>
    </location>
</feature>
<evidence type="ECO:0000256" key="2">
    <source>
        <dbReference type="SAM" id="MobiDB-lite"/>
    </source>
</evidence>
<feature type="chain" id="PRO_5028955466" description="Beta-mannosidase-like galactose-binding domain-containing protein" evidence="3">
    <location>
        <begin position="38"/>
        <end position="1136"/>
    </location>
</feature>
<dbReference type="Pfam" id="PF22666">
    <property type="entry name" value="Glyco_hydro_2_N2"/>
    <property type="match status" value="1"/>
</dbReference>
<reference evidence="5 6" key="1">
    <citation type="submission" date="2019-11" db="EMBL/GenBank/DDBJ databases">
        <title>Agromyces kandeliae sp. nov., isolated from mangrove soil.</title>
        <authorList>
            <person name="Wang R."/>
        </authorList>
    </citation>
    <scope>NUCLEOTIDE SEQUENCE [LARGE SCALE GENOMIC DNA]</scope>
    <source>
        <strain evidence="5 6">JCM 11431</strain>
    </source>
</reference>